<evidence type="ECO:0000313" key="2">
    <source>
        <dbReference type="Proteomes" id="UP000183816"/>
    </source>
</evidence>
<dbReference type="RefSeq" id="WP_074481919.1">
    <property type="nucleotide sequence ID" value="NZ_FNJK01000002.1"/>
</dbReference>
<evidence type="ECO:0000313" key="1">
    <source>
        <dbReference type="EMBL" id="SDO73050.1"/>
    </source>
</evidence>
<protein>
    <submittedName>
        <fullName evidence="1">Uncharacterized protein</fullName>
    </submittedName>
</protein>
<sequence length="114" mass="13557">MIKSLKNTDLEYVFVDGLKNQLFETIIYLSLKSLVLDINYFSKNFSDKEEAYKKYISYPKQKSGIDNFLCAIIVYMMDSGKIVDCGNHNNLYNKNMSYRQMYDSYMNKYQKRSE</sequence>
<dbReference type="Proteomes" id="UP000183816">
    <property type="component" value="Unassembled WGS sequence"/>
</dbReference>
<reference evidence="1 2" key="1">
    <citation type="submission" date="2016-10" db="EMBL/GenBank/DDBJ databases">
        <authorList>
            <person name="de Groot N.N."/>
        </authorList>
    </citation>
    <scope>NUCLEOTIDE SEQUENCE [LARGE SCALE GENOMIC DNA]</scope>
    <source>
        <strain evidence="1 2">Sb04</strain>
    </source>
</reference>
<dbReference type="OrthoDB" id="9148343at2"/>
<accession>A0A1H0LYQ6</accession>
<dbReference type="EMBL" id="FNJK01000002">
    <property type="protein sequence ID" value="SDO73050.1"/>
    <property type="molecule type" value="Genomic_DNA"/>
</dbReference>
<organism evidence="1 2">
    <name type="scientific">Streptococcus equinus</name>
    <name type="common">Streptococcus bovis</name>
    <dbReference type="NCBI Taxonomy" id="1335"/>
    <lineage>
        <taxon>Bacteria</taxon>
        <taxon>Bacillati</taxon>
        <taxon>Bacillota</taxon>
        <taxon>Bacilli</taxon>
        <taxon>Lactobacillales</taxon>
        <taxon>Streptococcaceae</taxon>
        <taxon>Streptococcus</taxon>
    </lineage>
</organism>
<dbReference type="AlphaFoldDB" id="A0A1H0LYQ6"/>
<gene>
    <name evidence="1" type="ORF">SAMN05216347_102125</name>
</gene>
<name>A0A1H0LYQ6_STREI</name>
<proteinExistence type="predicted"/>